<evidence type="ECO:0000313" key="2">
    <source>
        <dbReference type="EMBL" id="TNN32249.1"/>
    </source>
</evidence>
<organism evidence="2 3">
    <name type="scientific">Liparis tanakae</name>
    <name type="common">Tanaka's snailfish</name>
    <dbReference type="NCBI Taxonomy" id="230148"/>
    <lineage>
        <taxon>Eukaryota</taxon>
        <taxon>Metazoa</taxon>
        <taxon>Chordata</taxon>
        <taxon>Craniata</taxon>
        <taxon>Vertebrata</taxon>
        <taxon>Euteleostomi</taxon>
        <taxon>Actinopterygii</taxon>
        <taxon>Neopterygii</taxon>
        <taxon>Teleostei</taxon>
        <taxon>Neoteleostei</taxon>
        <taxon>Acanthomorphata</taxon>
        <taxon>Eupercaria</taxon>
        <taxon>Perciformes</taxon>
        <taxon>Cottioidei</taxon>
        <taxon>Cottales</taxon>
        <taxon>Liparidae</taxon>
        <taxon>Liparis</taxon>
    </lineage>
</organism>
<evidence type="ECO:0000256" key="1">
    <source>
        <dbReference type="SAM" id="MobiDB-lite"/>
    </source>
</evidence>
<sequence>MQVSVTLARRRARRVTANRLPRGTRRLPAGCSPLCRLAEAEPRSRRVPRAREAEPRVTGTAFKYGCASQINVARTRLNGGAAGRRRTLDEDRQADEPPGEAPGSWPDGAADRCQGGGQGNEQLTARGGGAWGGRGQVTHLHLHLHLHRYRSQDPRLKSCV</sequence>
<accession>A0A4Z2ETX9</accession>
<protein>
    <submittedName>
        <fullName evidence="2">Uncharacterized protein</fullName>
    </submittedName>
</protein>
<keyword evidence="3" id="KW-1185">Reference proteome</keyword>
<evidence type="ECO:0000313" key="3">
    <source>
        <dbReference type="Proteomes" id="UP000314294"/>
    </source>
</evidence>
<comment type="caution">
    <text evidence="2">The sequence shown here is derived from an EMBL/GenBank/DDBJ whole genome shotgun (WGS) entry which is preliminary data.</text>
</comment>
<gene>
    <name evidence="2" type="ORF">EYF80_057591</name>
</gene>
<feature type="region of interest" description="Disordered" evidence="1">
    <location>
        <begin position="77"/>
        <end position="130"/>
    </location>
</feature>
<name>A0A4Z2ETX9_9TELE</name>
<dbReference type="AlphaFoldDB" id="A0A4Z2ETX9"/>
<reference evidence="2 3" key="1">
    <citation type="submission" date="2019-03" db="EMBL/GenBank/DDBJ databases">
        <title>First draft genome of Liparis tanakae, snailfish: a comprehensive survey of snailfish specific genes.</title>
        <authorList>
            <person name="Kim W."/>
            <person name="Song I."/>
            <person name="Jeong J.-H."/>
            <person name="Kim D."/>
            <person name="Kim S."/>
            <person name="Ryu S."/>
            <person name="Song J.Y."/>
            <person name="Lee S.K."/>
        </authorList>
    </citation>
    <scope>NUCLEOTIDE SEQUENCE [LARGE SCALE GENOMIC DNA]</scope>
    <source>
        <tissue evidence="2">Muscle</tissue>
    </source>
</reference>
<feature type="compositionally biased region" description="Basic and acidic residues" evidence="1">
    <location>
        <begin position="86"/>
        <end position="95"/>
    </location>
</feature>
<dbReference type="Proteomes" id="UP000314294">
    <property type="component" value="Unassembled WGS sequence"/>
</dbReference>
<dbReference type="EMBL" id="SRLO01002819">
    <property type="protein sequence ID" value="TNN32249.1"/>
    <property type="molecule type" value="Genomic_DNA"/>
</dbReference>
<proteinExistence type="predicted"/>